<reference evidence="1" key="1">
    <citation type="journal article" date="2021" name="Mol. Plant Microbe Interact.">
        <title>Complete Genome Sequence of the Plant-Pathogenic Fungus Colletotrichum lupini.</title>
        <authorList>
            <person name="Baroncelli R."/>
            <person name="Pensec F."/>
            <person name="Da Lio D."/>
            <person name="Boufleur T."/>
            <person name="Vicente I."/>
            <person name="Sarrocco S."/>
            <person name="Picot A."/>
            <person name="Baraldi E."/>
            <person name="Sukno S."/>
            <person name="Thon M."/>
            <person name="Le Floch G."/>
        </authorList>
    </citation>
    <scope>NUCLEOTIDE SEQUENCE</scope>
    <source>
        <strain evidence="1">IMI 504893</strain>
    </source>
</reference>
<sequence>MLNNKTTRMKNRQNDYSLCYQSSYPPVTHSCIILLDGRSGITGYACFQEMGGAGQGSSIRVIYLLKYAGANTGKSVRVSLRPRPITILLYMWIEILIAPRSGTVEPGSNMLSDFSEPHYPFIHKMAKTTQNPQQTFPSSIFTLICVREKGGPLRGFDPPKISGPSAPRQPASQHTFCSSLRHRARLGKSFAVLDGGHPKHPRTQRTLADLWSAKGLAGWTGRSTTSRTLCNITNAHTYGLILILHSYNELTEASSLVQIAA</sequence>
<protein>
    <submittedName>
        <fullName evidence="1">Uncharacterized protein</fullName>
    </submittedName>
</protein>
<organism evidence="1 2">
    <name type="scientific">Colletotrichum lupini</name>
    <dbReference type="NCBI Taxonomy" id="145971"/>
    <lineage>
        <taxon>Eukaryota</taxon>
        <taxon>Fungi</taxon>
        <taxon>Dikarya</taxon>
        <taxon>Ascomycota</taxon>
        <taxon>Pezizomycotina</taxon>
        <taxon>Sordariomycetes</taxon>
        <taxon>Hypocreomycetidae</taxon>
        <taxon>Glomerellales</taxon>
        <taxon>Glomerellaceae</taxon>
        <taxon>Colletotrichum</taxon>
        <taxon>Colletotrichum acutatum species complex</taxon>
    </lineage>
</organism>
<proteinExistence type="predicted"/>
<accession>A0A9Q8SEM5</accession>
<evidence type="ECO:0000313" key="1">
    <source>
        <dbReference type="EMBL" id="UQC75979.1"/>
    </source>
</evidence>
<gene>
    <name evidence="1" type="ORF">CLUP02_17489</name>
</gene>
<keyword evidence="2" id="KW-1185">Reference proteome</keyword>
<dbReference type="Proteomes" id="UP000830671">
    <property type="component" value="Chromosome 10"/>
</dbReference>
<dbReference type="KEGG" id="clup:CLUP02_17489"/>
<dbReference type="EMBL" id="CP019472">
    <property type="protein sequence ID" value="UQC75979.1"/>
    <property type="molecule type" value="Genomic_DNA"/>
</dbReference>
<dbReference type="GeneID" id="73351408"/>
<dbReference type="AlphaFoldDB" id="A0A9Q8SEM5"/>
<evidence type="ECO:0000313" key="2">
    <source>
        <dbReference type="Proteomes" id="UP000830671"/>
    </source>
</evidence>
<name>A0A9Q8SEM5_9PEZI</name>
<dbReference type="RefSeq" id="XP_049137622.1">
    <property type="nucleotide sequence ID" value="XM_049296398.1"/>
</dbReference>